<reference evidence="4 5" key="1">
    <citation type="submission" date="2021-12" db="EMBL/GenBank/DDBJ databases">
        <title>Discovery of the Pendulisporaceae a myxobacterial family with distinct sporulation behavior and unique specialized metabolism.</title>
        <authorList>
            <person name="Garcia R."/>
            <person name="Popoff A."/>
            <person name="Bader C.D."/>
            <person name="Loehr J."/>
            <person name="Walesch S."/>
            <person name="Walt C."/>
            <person name="Boldt J."/>
            <person name="Bunk B."/>
            <person name="Haeckl F.J.F.P.J."/>
            <person name="Gunesch A.P."/>
            <person name="Birkelbach J."/>
            <person name="Nuebel U."/>
            <person name="Pietschmann T."/>
            <person name="Bach T."/>
            <person name="Mueller R."/>
        </authorList>
    </citation>
    <scope>NUCLEOTIDE SEQUENCE [LARGE SCALE GENOMIC DNA]</scope>
    <source>
        <strain evidence="4 5">MSr11954</strain>
    </source>
</reference>
<keyword evidence="2" id="KW-0732">Signal</keyword>
<dbReference type="InterPro" id="IPR038142">
    <property type="entry name" value="Cytochrome_P460_sp"/>
</dbReference>
<feature type="signal peptide" evidence="2">
    <location>
        <begin position="1"/>
        <end position="19"/>
    </location>
</feature>
<accession>A0ABZ2LSY0</accession>
<dbReference type="Pfam" id="PF16694">
    <property type="entry name" value="Cytochrome_P460"/>
    <property type="match status" value="1"/>
</dbReference>
<evidence type="ECO:0000256" key="1">
    <source>
        <dbReference type="SAM" id="MobiDB-lite"/>
    </source>
</evidence>
<protein>
    <submittedName>
        <fullName evidence="4">Cytochrome P460 family protein</fullName>
    </submittedName>
</protein>
<evidence type="ECO:0000256" key="2">
    <source>
        <dbReference type="SAM" id="SignalP"/>
    </source>
</evidence>
<keyword evidence="5" id="KW-1185">Reference proteome</keyword>
<evidence type="ECO:0000259" key="3">
    <source>
        <dbReference type="Pfam" id="PF16694"/>
    </source>
</evidence>
<evidence type="ECO:0000313" key="5">
    <source>
        <dbReference type="Proteomes" id="UP001370348"/>
    </source>
</evidence>
<feature type="region of interest" description="Disordered" evidence="1">
    <location>
        <begin position="33"/>
        <end position="60"/>
    </location>
</feature>
<gene>
    <name evidence="4" type="ORF">LZC94_40165</name>
</gene>
<name>A0ABZ2LSY0_9BACT</name>
<feature type="chain" id="PRO_5047471830" evidence="2">
    <location>
        <begin position="20"/>
        <end position="181"/>
    </location>
</feature>
<dbReference type="RefSeq" id="WP_394823650.1">
    <property type="nucleotide sequence ID" value="NZ_CP089984.1"/>
</dbReference>
<organism evidence="4 5">
    <name type="scientific">Pendulispora albinea</name>
    <dbReference type="NCBI Taxonomy" id="2741071"/>
    <lineage>
        <taxon>Bacteria</taxon>
        <taxon>Pseudomonadati</taxon>
        <taxon>Myxococcota</taxon>
        <taxon>Myxococcia</taxon>
        <taxon>Myxococcales</taxon>
        <taxon>Sorangiineae</taxon>
        <taxon>Pendulisporaceae</taxon>
        <taxon>Pendulispora</taxon>
    </lineage>
</organism>
<feature type="domain" description="Cytochrome P460" evidence="3">
    <location>
        <begin position="86"/>
        <end position="177"/>
    </location>
</feature>
<dbReference type="Proteomes" id="UP001370348">
    <property type="component" value="Chromosome"/>
</dbReference>
<dbReference type="CDD" id="cd20716">
    <property type="entry name" value="cyt_P460_fam"/>
    <property type="match status" value="1"/>
</dbReference>
<sequence>MTAAASTWSAAALVSCALAGACGGGSRAPVGVSTAAPGGPSTTVARDAGAARGPEGIPSDFRTNLTKINRARFVSNGHAGGRYEVDVYANPAGKNAALSASGDIPVGARLVKEHFERVGDGVQPGPVMMMEKMERGFDPDHGDWAYVVVNSAGAQVQNGRVEACAGCHDDAPHDHVFRVSE</sequence>
<proteinExistence type="predicted"/>
<dbReference type="InterPro" id="IPR032033">
    <property type="entry name" value="Cytochrome_P460"/>
</dbReference>
<dbReference type="Gene3D" id="3.50.70.20">
    <property type="entry name" value="Cytochrome P460"/>
    <property type="match status" value="1"/>
</dbReference>
<dbReference type="EMBL" id="CP089984">
    <property type="protein sequence ID" value="WXB14034.1"/>
    <property type="molecule type" value="Genomic_DNA"/>
</dbReference>
<evidence type="ECO:0000313" key="4">
    <source>
        <dbReference type="EMBL" id="WXB14034.1"/>
    </source>
</evidence>